<feature type="domain" description="Cupin type-2" evidence="1">
    <location>
        <begin position="33"/>
        <end position="91"/>
    </location>
</feature>
<gene>
    <name evidence="2" type="ORF">QLS71_018280</name>
</gene>
<dbReference type="PANTHER" id="PTHR37694:SF1">
    <property type="entry name" value="SLR8022 PROTEIN"/>
    <property type="match status" value="1"/>
</dbReference>
<dbReference type="InterPro" id="IPR013096">
    <property type="entry name" value="Cupin_2"/>
</dbReference>
<reference evidence="2" key="1">
    <citation type="submission" date="2024-04" db="EMBL/GenBank/DDBJ databases">
        <title>Mariniflexile litorale, isolated from the shallow sediments of the Sea of Japan.</title>
        <authorList>
            <person name="Romanenko L."/>
            <person name="Isaeva M."/>
        </authorList>
    </citation>
    <scope>NUCLEOTIDE SEQUENCE [LARGE SCALE GENOMIC DNA]</scope>
    <source>
        <strain evidence="2">KMM 9835</strain>
    </source>
</reference>
<dbReference type="Proteomes" id="UP001224325">
    <property type="component" value="Chromosome"/>
</dbReference>
<dbReference type="Gene3D" id="2.60.120.10">
    <property type="entry name" value="Jelly Rolls"/>
    <property type="match status" value="1"/>
</dbReference>
<dbReference type="InterPro" id="IPR014710">
    <property type="entry name" value="RmlC-like_jellyroll"/>
</dbReference>
<dbReference type="Pfam" id="PF07883">
    <property type="entry name" value="Cupin_2"/>
    <property type="match status" value="1"/>
</dbReference>
<dbReference type="InterPro" id="IPR011051">
    <property type="entry name" value="RmlC_Cupin_sf"/>
</dbReference>
<accession>A0AAU7EF35</accession>
<dbReference type="PANTHER" id="PTHR37694">
    <property type="entry name" value="SLR8022 PROTEIN"/>
    <property type="match status" value="1"/>
</dbReference>
<sequence>MNTASLVDAITYQENKPTVTVLLKTNTTKEIRIVMKEGQSMKEHKAPYPIVIELFEGSIDFGVNGEKQLLKKGDLITLDENVPHDLTCVSDCIIRLSLSNFDSVERVNNVNN</sequence>
<dbReference type="SUPFAM" id="SSF51182">
    <property type="entry name" value="RmlC-like cupins"/>
    <property type="match status" value="1"/>
</dbReference>
<evidence type="ECO:0000313" key="2">
    <source>
        <dbReference type="EMBL" id="XBL14248.1"/>
    </source>
</evidence>
<dbReference type="RefSeq" id="WP_308992286.1">
    <property type="nucleotide sequence ID" value="NZ_CP155618.1"/>
</dbReference>
<name>A0AAU7EF35_9FLAO</name>
<organism evidence="2 3">
    <name type="scientific">Mariniflexile litorale</name>
    <dbReference type="NCBI Taxonomy" id="3045158"/>
    <lineage>
        <taxon>Bacteria</taxon>
        <taxon>Pseudomonadati</taxon>
        <taxon>Bacteroidota</taxon>
        <taxon>Flavobacteriia</taxon>
        <taxon>Flavobacteriales</taxon>
        <taxon>Flavobacteriaceae</taxon>
        <taxon>Mariniflexile</taxon>
    </lineage>
</organism>
<proteinExistence type="predicted"/>
<evidence type="ECO:0000313" key="3">
    <source>
        <dbReference type="Proteomes" id="UP001224325"/>
    </source>
</evidence>
<evidence type="ECO:0000259" key="1">
    <source>
        <dbReference type="Pfam" id="PF07883"/>
    </source>
</evidence>
<protein>
    <submittedName>
        <fullName evidence="2">Cupin domain-containing protein</fullName>
    </submittedName>
</protein>
<dbReference type="AlphaFoldDB" id="A0AAU7EF35"/>
<keyword evidence="3" id="KW-1185">Reference proteome</keyword>
<dbReference type="EMBL" id="CP155618">
    <property type="protein sequence ID" value="XBL14248.1"/>
    <property type="molecule type" value="Genomic_DNA"/>
</dbReference>
<dbReference type="KEGG" id="mlil:QLS71_018280"/>